<reference evidence="3 4" key="1">
    <citation type="submission" date="2024-11" db="EMBL/GenBank/DDBJ databases">
        <title>Chromosome-level genome assembly of Eucalyptus globulus Labill. provides insights into its genome evolution.</title>
        <authorList>
            <person name="Li X."/>
        </authorList>
    </citation>
    <scope>NUCLEOTIDE SEQUENCE [LARGE SCALE GENOMIC DNA]</scope>
    <source>
        <strain evidence="3">CL2024</strain>
        <tissue evidence="3">Fresh tender leaves</tissue>
    </source>
</reference>
<feature type="chain" id="PRO_5044745470" evidence="2">
    <location>
        <begin position="21"/>
        <end position="96"/>
    </location>
</feature>
<dbReference type="Proteomes" id="UP001634007">
    <property type="component" value="Unassembled WGS sequence"/>
</dbReference>
<accession>A0ABD3LSF6</accession>
<name>A0ABD3LSF6_EUCGL</name>
<protein>
    <submittedName>
        <fullName evidence="3">Uncharacterized protein</fullName>
    </submittedName>
</protein>
<feature type="region of interest" description="Disordered" evidence="1">
    <location>
        <begin position="71"/>
        <end position="96"/>
    </location>
</feature>
<evidence type="ECO:0000313" key="3">
    <source>
        <dbReference type="EMBL" id="KAL3754696.1"/>
    </source>
</evidence>
<keyword evidence="2" id="KW-0732">Signal</keyword>
<evidence type="ECO:0000313" key="4">
    <source>
        <dbReference type="Proteomes" id="UP001634007"/>
    </source>
</evidence>
<dbReference type="AlphaFoldDB" id="A0ABD3LSF6"/>
<proteinExistence type="predicted"/>
<keyword evidence="4" id="KW-1185">Reference proteome</keyword>
<comment type="caution">
    <text evidence="3">The sequence shown here is derived from an EMBL/GenBank/DDBJ whole genome shotgun (WGS) entry which is preliminary data.</text>
</comment>
<dbReference type="EMBL" id="JBJKBG010000001">
    <property type="protein sequence ID" value="KAL3754696.1"/>
    <property type="molecule type" value="Genomic_DNA"/>
</dbReference>
<sequence>MSRVLLFLVVFWALFTGFDGRVLNAALPATSGNQMNSGHHHNFYVVGGGRHNIYVVGGGRELYLGTRRSVLLDRPAPGGPNPHHDSGPGGPKPRRD</sequence>
<gene>
    <name evidence="3" type="ORF">ACJRO7_001885</name>
</gene>
<evidence type="ECO:0000256" key="2">
    <source>
        <dbReference type="SAM" id="SignalP"/>
    </source>
</evidence>
<organism evidence="3 4">
    <name type="scientific">Eucalyptus globulus</name>
    <name type="common">Tasmanian blue gum</name>
    <dbReference type="NCBI Taxonomy" id="34317"/>
    <lineage>
        <taxon>Eukaryota</taxon>
        <taxon>Viridiplantae</taxon>
        <taxon>Streptophyta</taxon>
        <taxon>Embryophyta</taxon>
        <taxon>Tracheophyta</taxon>
        <taxon>Spermatophyta</taxon>
        <taxon>Magnoliopsida</taxon>
        <taxon>eudicotyledons</taxon>
        <taxon>Gunneridae</taxon>
        <taxon>Pentapetalae</taxon>
        <taxon>rosids</taxon>
        <taxon>malvids</taxon>
        <taxon>Myrtales</taxon>
        <taxon>Myrtaceae</taxon>
        <taxon>Myrtoideae</taxon>
        <taxon>Eucalypteae</taxon>
        <taxon>Eucalyptus</taxon>
    </lineage>
</organism>
<feature type="signal peptide" evidence="2">
    <location>
        <begin position="1"/>
        <end position="20"/>
    </location>
</feature>
<evidence type="ECO:0000256" key="1">
    <source>
        <dbReference type="SAM" id="MobiDB-lite"/>
    </source>
</evidence>